<gene>
    <name evidence="1" type="ORF">CPT_Moonbeam65</name>
</gene>
<dbReference type="EMBL" id="KM236246">
    <property type="protein sequence ID" value="AIW03463.1"/>
    <property type="molecule type" value="Genomic_DNA"/>
</dbReference>
<dbReference type="GeneID" id="24608040"/>
<sequence length="417" mass="48699">MPAKRPYQDVLDLFEAEGYLVRTSEREYRGWKTKIEYTCNNGHDWGTYPGDFAKGVRCAKCKGLAPYTYEEVKDYFEKHNYTLVSTTYENNASKLEVKCSFGHPHTTSFDGFKNQGHRCRRCYSSKGANITRFVLHNILPKDIKVIEEKPVTFQGNLYKYDFFIDKGSGIFIEFDGEGHRKSVDFWGGEVEFNKRKESDSKKNEYVDSIGGKLLRIPDDIPAIDIHRLIYTFLGDDFKLKELSSDDLLNAENYTKYNFTVEDVIEFYKKHSMKETTKHFDLHEATVSRYFRGMYGVGKKAWVKQQVKQEMAEYYLTHSNKETQEKFNLSDATVQKYFKEVYGTDKSTYLKGYTKEEVADFYLTHSAQETADHFGIFRTTPQVFFGELYGMSKVEFINKRDGTNYPANHVINQLKEEK</sequence>
<dbReference type="RefSeq" id="YP_009151628.1">
    <property type="nucleotide sequence ID" value="NC_027374.1"/>
</dbReference>
<dbReference type="KEGG" id="vg:24608040"/>
<dbReference type="OrthoDB" id="24818at10239"/>
<reference evidence="1 2" key="1">
    <citation type="submission" date="2014-07" db="EMBL/GenBank/DDBJ databases">
        <title>Complete Genome of Bacillus megaterium Myophage Moonbeam.</title>
        <authorList>
            <person name="Cadungog J.N."/>
            <person name="Khatemi B.E."/>
            <person name="Hernandez A.C."/>
            <person name="Everett G.F.K."/>
        </authorList>
    </citation>
    <scope>NUCLEOTIDE SEQUENCE [LARGE SCALE GENOMIC DNA]</scope>
</reference>
<keyword evidence="2" id="KW-1185">Reference proteome</keyword>
<evidence type="ECO:0000313" key="2">
    <source>
        <dbReference type="Proteomes" id="UP000030207"/>
    </source>
</evidence>
<organism evidence="1 2">
    <name type="scientific">Bacillus phage Moonbeam</name>
    <dbReference type="NCBI Taxonomy" id="1540091"/>
    <lineage>
        <taxon>Viruses</taxon>
        <taxon>Duplodnaviria</taxon>
        <taxon>Heunggongvirae</taxon>
        <taxon>Uroviricota</taxon>
        <taxon>Caudoviricetes</taxon>
        <taxon>Herelleviridae</taxon>
        <taxon>Bastillevirinae</taxon>
        <taxon>Moonbeamvirus</taxon>
        <taxon>Moonbeamvirus moonbeam</taxon>
    </lineage>
</organism>
<name>A0A0A0RV42_9CAUD</name>
<dbReference type="Proteomes" id="UP000030207">
    <property type="component" value="Segment"/>
</dbReference>
<dbReference type="Gene3D" id="3.40.960.10">
    <property type="entry name" value="VSR Endonuclease"/>
    <property type="match status" value="1"/>
</dbReference>
<keyword evidence="1" id="KW-0238">DNA-binding</keyword>
<dbReference type="GO" id="GO:0003677">
    <property type="term" value="F:DNA binding"/>
    <property type="evidence" value="ECO:0007669"/>
    <property type="project" value="UniProtKB-KW"/>
</dbReference>
<accession>A0A0A0RV42</accession>
<protein>
    <submittedName>
        <fullName evidence="1">DNA-binding protein</fullName>
    </submittedName>
</protein>
<proteinExistence type="predicted"/>
<evidence type="ECO:0000313" key="1">
    <source>
        <dbReference type="EMBL" id="AIW03463.1"/>
    </source>
</evidence>